<dbReference type="Pfam" id="PF25521">
    <property type="entry name" value="WHD_TANC1"/>
    <property type="match status" value="1"/>
</dbReference>
<keyword evidence="4" id="KW-1185">Reference proteome</keyword>
<dbReference type="InterPro" id="IPR058056">
    <property type="entry name" value="WH_TANC1/2"/>
</dbReference>
<proteinExistence type="predicted"/>
<keyword evidence="1" id="KW-0040">ANK repeat</keyword>
<protein>
    <recommendedName>
        <fullName evidence="2">TANC1/2-like winged helix domain-containing protein</fullName>
    </recommendedName>
</protein>
<reference evidence="3" key="1">
    <citation type="submission" date="2021-03" db="EMBL/GenBank/DDBJ databases">
        <authorList>
            <person name="Bekaert M."/>
        </authorList>
    </citation>
    <scope>NUCLEOTIDE SEQUENCE</scope>
</reference>
<dbReference type="SMART" id="SM00248">
    <property type="entry name" value="ANK"/>
    <property type="match status" value="4"/>
</dbReference>
<comment type="caution">
    <text evidence="3">The sequence shown here is derived from an EMBL/GenBank/DDBJ whole genome shotgun (WGS) entry which is preliminary data.</text>
</comment>
<dbReference type="InterPro" id="IPR002110">
    <property type="entry name" value="Ankyrin_rpt"/>
</dbReference>
<evidence type="ECO:0000259" key="2">
    <source>
        <dbReference type="Pfam" id="PF25521"/>
    </source>
</evidence>
<evidence type="ECO:0000313" key="3">
    <source>
        <dbReference type="EMBL" id="CAG2252919.1"/>
    </source>
</evidence>
<dbReference type="PANTHER" id="PTHR24121:SF23">
    <property type="entry name" value="NO MECHANORECEPTOR POTENTIAL C, ISOFORM H"/>
    <property type="match status" value="1"/>
</dbReference>
<dbReference type="EMBL" id="CAJPWZ010003134">
    <property type="protein sequence ID" value="CAG2252919.1"/>
    <property type="molecule type" value="Genomic_DNA"/>
</dbReference>
<dbReference type="Proteomes" id="UP000683360">
    <property type="component" value="Unassembled WGS sequence"/>
</dbReference>
<dbReference type="OrthoDB" id="5989012at2759"/>
<dbReference type="InterPro" id="IPR036770">
    <property type="entry name" value="Ankyrin_rpt-contain_sf"/>
</dbReference>
<gene>
    <name evidence="3" type="ORF">MEDL_64485</name>
</gene>
<dbReference type="PANTHER" id="PTHR24121">
    <property type="entry name" value="NO MECHANORECEPTOR POTENTIAL C, ISOFORM D-RELATED"/>
    <property type="match status" value="1"/>
</dbReference>
<sequence>MSVDDCDSIPGTLEKIYTENFQRVFGKHGDLFNEFICLFEVLCSLQNPIDENKLFEVAGLKSEKIRSKALRILGNELRHFIKISNGYISFQHKSISDFLTDSSRKHLNFYVDLQNGHKLFAKYLLNGLNLSKTDNLVEIVYHVAMSREKTAKQVNCYETLKLFIELIIPNIRYSDEQRFAANHPWIKDILSEAVFIAVQYGNEKSLLALLDHESDIMFTYLNASLSFDLVFNVRYRTICNYELFCGYNMLHIAAQRGYIKIVKELLRRHVKLLYQHTTMQMNAFHLAAENGHVHVLREFLKFNSSLADSHSLYLACENGHVRVVVLLLNYVKKSVCRVTSTFLGDQVYRSSRSQQRAIYLIRYFMHSTRQI</sequence>
<evidence type="ECO:0000313" key="4">
    <source>
        <dbReference type="Proteomes" id="UP000683360"/>
    </source>
</evidence>
<feature type="repeat" description="ANK" evidence="1">
    <location>
        <begin position="245"/>
        <end position="277"/>
    </location>
</feature>
<dbReference type="Pfam" id="PF12796">
    <property type="entry name" value="Ank_2"/>
    <property type="match status" value="1"/>
</dbReference>
<accession>A0A8S3V6K5</accession>
<dbReference type="SUPFAM" id="SSF48403">
    <property type="entry name" value="Ankyrin repeat"/>
    <property type="match status" value="1"/>
</dbReference>
<dbReference type="AlphaFoldDB" id="A0A8S3V6K5"/>
<name>A0A8S3V6K5_MYTED</name>
<dbReference type="PROSITE" id="PS50088">
    <property type="entry name" value="ANK_REPEAT"/>
    <property type="match status" value="1"/>
</dbReference>
<feature type="domain" description="TANC1/2-like winged helix" evidence="2">
    <location>
        <begin position="31"/>
        <end position="145"/>
    </location>
</feature>
<dbReference type="Gene3D" id="1.25.40.20">
    <property type="entry name" value="Ankyrin repeat-containing domain"/>
    <property type="match status" value="1"/>
</dbReference>
<organism evidence="3 4">
    <name type="scientific">Mytilus edulis</name>
    <name type="common">Blue mussel</name>
    <dbReference type="NCBI Taxonomy" id="6550"/>
    <lineage>
        <taxon>Eukaryota</taxon>
        <taxon>Metazoa</taxon>
        <taxon>Spiralia</taxon>
        <taxon>Lophotrochozoa</taxon>
        <taxon>Mollusca</taxon>
        <taxon>Bivalvia</taxon>
        <taxon>Autobranchia</taxon>
        <taxon>Pteriomorphia</taxon>
        <taxon>Mytilida</taxon>
        <taxon>Mytiloidea</taxon>
        <taxon>Mytilidae</taxon>
        <taxon>Mytilinae</taxon>
        <taxon>Mytilus</taxon>
    </lineage>
</organism>
<evidence type="ECO:0000256" key="1">
    <source>
        <dbReference type="PROSITE-ProRule" id="PRU00023"/>
    </source>
</evidence>